<evidence type="ECO:0000256" key="1">
    <source>
        <dbReference type="SAM" id="MobiDB-lite"/>
    </source>
</evidence>
<evidence type="ECO:0000313" key="3">
    <source>
        <dbReference type="Proteomes" id="UP000807769"/>
    </source>
</evidence>
<dbReference type="AlphaFoldDB" id="A0A9P7JFC0"/>
<comment type="caution">
    <text evidence="2">The sequence shown here is derived from an EMBL/GenBank/DDBJ whole genome shotgun (WGS) entry which is preliminary data.</text>
</comment>
<feature type="compositionally biased region" description="Polar residues" evidence="1">
    <location>
        <begin position="130"/>
        <end position="151"/>
    </location>
</feature>
<dbReference type="RefSeq" id="XP_041195008.1">
    <property type="nucleotide sequence ID" value="XM_041328924.1"/>
</dbReference>
<name>A0A9P7JFC0_9AGAM</name>
<dbReference type="Proteomes" id="UP000807769">
    <property type="component" value="Unassembled WGS sequence"/>
</dbReference>
<feature type="region of interest" description="Disordered" evidence="1">
    <location>
        <begin position="109"/>
        <end position="156"/>
    </location>
</feature>
<proteinExistence type="predicted"/>
<evidence type="ECO:0000313" key="2">
    <source>
        <dbReference type="EMBL" id="KAG1819473.1"/>
    </source>
</evidence>
<reference evidence="2" key="1">
    <citation type="journal article" date="2020" name="New Phytol.">
        <title>Comparative genomics reveals dynamic genome evolution in host specialist ectomycorrhizal fungi.</title>
        <authorList>
            <person name="Lofgren L.A."/>
            <person name="Nguyen N.H."/>
            <person name="Vilgalys R."/>
            <person name="Ruytinx J."/>
            <person name="Liao H.L."/>
            <person name="Branco S."/>
            <person name="Kuo A."/>
            <person name="LaButti K."/>
            <person name="Lipzen A."/>
            <person name="Andreopoulos W."/>
            <person name="Pangilinan J."/>
            <person name="Riley R."/>
            <person name="Hundley H."/>
            <person name="Na H."/>
            <person name="Barry K."/>
            <person name="Grigoriev I.V."/>
            <person name="Stajich J.E."/>
            <person name="Kennedy P.G."/>
        </authorList>
    </citation>
    <scope>NUCLEOTIDE SEQUENCE</scope>
    <source>
        <strain evidence="2">MN1</strain>
    </source>
</reference>
<dbReference type="OrthoDB" id="2660534at2759"/>
<protein>
    <submittedName>
        <fullName evidence="2">Uncharacterized protein</fullName>
    </submittedName>
</protein>
<organism evidence="2 3">
    <name type="scientific">Suillus subaureus</name>
    <dbReference type="NCBI Taxonomy" id="48587"/>
    <lineage>
        <taxon>Eukaryota</taxon>
        <taxon>Fungi</taxon>
        <taxon>Dikarya</taxon>
        <taxon>Basidiomycota</taxon>
        <taxon>Agaricomycotina</taxon>
        <taxon>Agaricomycetes</taxon>
        <taxon>Agaricomycetidae</taxon>
        <taxon>Boletales</taxon>
        <taxon>Suillineae</taxon>
        <taxon>Suillaceae</taxon>
        <taxon>Suillus</taxon>
    </lineage>
</organism>
<dbReference type="GeneID" id="64622941"/>
<accession>A0A9P7JFC0</accession>
<dbReference type="EMBL" id="JABBWG010000009">
    <property type="protein sequence ID" value="KAG1819473.1"/>
    <property type="molecule type" value="Genomic_DNA"/>
</dbReference>
<keyword evidence="3" id="KW-1185">Reference proteome</keyword>
<sequence>MHPSRLQHTTPPSGVGTSARSFANDYYMLDVGPPAQISGGIPDRNSMSGNPVPLRLNTASQPFNGTLYGGMAIAPRYEGDVRHALESHTAEPFGSTGFYNPVYRDPDYSHYAITPPHPPSPPSSSISASRTETLHSSAHQPTPSTSRTVQVPSFHGHGSQQLASPLVFNIDGCLIDEDDLADQETNNGNIIVGECLRNDSPCRLWVKADKGSIKRHALKWHGVVRGGDTDIVWCTWAGCHAPMQKSAVPRHTLCKHFGETFQCNGAYGYSVSYNPTTTRAIDVKDMSLRQVVVILLPLAHVAHRTSCLERPFEIYRSCVRVYPVATNNCY</sequence>
<gene>
    <name evidence="2" type="ORF">BJ212DRAFT_1046243</name>
</gene>